<protein>
    <submittedName>
        <fullName evidence="2">Uncharacterized protein</fullName>
    </submittedName>
</protein>
<name>A0A2H3JGF8_WOLCO</name>
<feature type="compositionally biased region" description="Acidic residues" evidence="1">
    <location>
        <begin position="58"/>
        <end position="74"/>
    </location>
</feature>
<feature type="compositionally biased region" description="Basic and acidic residues" evidence="1">
    <location>
        <begin position="191"/>
        <end position="201"/>
    </location>
</feature>
<feature type="compositionally biased region" description="Basic and acidic residues" evidence="1">
    <location>
        <begin position="210"/>
        <end position="225"/>
    </location>
</feature>
<feature type="compositionally biased region" description="Polar residues" evidence="1">
    <location>
        <begin position="438"/>
        <end position="449"/>
    </location>
</feature>
<accession>A0A2H3JGF8</accession>
<dbReference type="OMA" id="HESWMDD"/>
<feature type="compositionally biased region" description="Polar residues" evidence="1">
    <location>
        <begin position="19"/>
        <end position="39"/>
    </location>
</feature>
<feature type="compositionally biased region" description="Low complexity" evidence="1">
    <location>
        <begin position="276"/>
        <end position="293"/>
    </location>
</feature>
<evidence type="ECO:0000313" key="3">
    <source>
        <dbReference type="Proteomes" id="UP000218811"/>
    </source>
</evidence>
<sequence length="621" mass="66333">MQSVSSRRGRHRKRVSALRLSSDSTVTALPAYTSPTWPKQNELAGTVSDFDRPPDYPDSAEEGDADTDTDESEVAYDLPPPVSPHRVRKPQHTRSRRRHSTASADSYLDSLLARSVHALEMSNALLQSSMSTQSSLSAVLASDTVADRSLEARAQMLSTRIRSNKDLHETWIDDLDEISRNVENLISEGEESGRPLDKDSVSKSLPTSGLEKHVRRGSELHRPSLDLRNASTPQLQYSNHDRSHFVAPAPRALTMYVDSTDTPDLISLPSTLGLRSTTHLPPTPLPSQTFSDPGPEPPADPEAQTKRIVNVLSSFVSRSPKAIMSASPPKASTSASPPKSKSPPVKPSSPSRSRSGFRSRSLTPLRTASPAPLPRPMTPPIEELSTSSESSESDTLHVVRTLESLRSILSKQPQPPSPPKKVVPPPTLLSPPTVAPVSGTSTATASISRLFTKGRHHSSTRPPSPPRQSVLRNRSAPPTPLATAPPTPSATVPPTPMLLGIPEPFANDASLRSGASSGRSTPKRISFAELPESYAGSKGEGSSSRFRARKGRGRGDAAKEGDGDKGREDGAGWWTGWLLGAAGTGSGSGLSLAAGREDRLLRSPGLAARPGFGGAWEEWGA</sequence>
<gene>
    <name evidence="2" type="ORF">WOLCODRAFT_88941</name>
</gene>
<dbReference type="AlphaFoldDB" id="A0A2H3JGF8"/>
<feature type="compositionally biased region" description="Low complexity" evidence="1">
    <location>
        <begin position="325"/>
        <end position="339"/>
    </location>
</feature>
<proteinExistence type="predicted"/>
<feature type="compositionally biased region" description="Pro residues" evidence="1">
    <location>
        <begin position="477"/>
        <end position="496"/>
    </location>
</feature>
<feature type="region of interest" description="Disordered" evidence="1">
    <location>
        <begin position="320"/>
        <end position="396"/>
    </location>
</feature>
<dbReference type="EMBL" id="KB468113">
    <property type="protein sequence ID" value="PCH40981.1"/>
    <property type="molecule type" value="Genomic_DNA"/>
</dbReference>
<feature type="region of interest" description="Disordered" evidence="1">
    <location>
        <begin position="1"/>
        <end position="103"/>
    </location>
</feature>
<reference evidence="2 3" key="1">
    <citation type="journal article" date="2012" name="Science">
        <title>The Paleozoic origin of enzymatic lignin decomposition reconstructed from 31 fungal genomes.</title>
        <authorList>
            <person name="Floudas D."/>
            <person name="Binder M."/>
            <person name="Riley R."/>
            <person name="Barry K."/>
            <person name="Blanchette R.A."/>
            <person name="Henrissat B."/>
            <person name="Martinez A.T."/>
            <person name="Otillar R."/>
            <person name="Spatafora J.W."/>
            <person name="Yadav J.S."/>
            <person name="Aerts A."/>
            <person name="Benoit I."/>
            <person name="Boyd A."/>
            <person name="Carlson A."/>
            <person name="Copeland A."/>
            <person name="Coutinho P.M."/>
            <person name="de Vries R.P."/>
            <person name="Ferreira P."/>
            <person name="Findley K."/>
            <person name="Foster B."/>
            <person name="Gaskell J."/>
            <person name="Glotzer D."/>
            <person name="Gorecki P."/>
            <person name="Heitman J."/>
            <person name="Hesse C."/>
            <person name="Hori C."/>
            <person name="Igarashi K."/>
            <person name="Jurgens J.A."/>
            <person name="Kallen N."/>
            <person name="Kersten P."/>
            <person name="Kohler A."/>
            <person name="Kuees U."/>
            <person name="Kumar T.K.A."/>
            <person name="Kuo A."/>
            <person name="LaButti K."/>
            <person name="Larrondo L.F."/>
            <person name="Lindquist E."/>
            <person name="Ling A."/>
            <person name="Lombard V."/>
            <person name="Lucas S."/>
            <person name="Lundell T."/>
            <person name="Martin R."/>
            <person name="McLaughlin D.J."/>
            <person name="Morgenstern I."/>
            <person name="Morin E."/>
            <person name="Murat C."/>
            <person name="Nagy L.G."/>
            <person name="Nolan M."/>
            <person name="Ohm R.A."/>
            <person name="Patyshakuliyeva A."/>
            <person name="Rokas A."/>
            <person name="Ruiz-Duenas F.J."/>
            <person name="Sabat G."/>
            <person name="Salamov A."/>
            <person name="Samejima M."/>
            <person name="Schmutz J."/>
            <person name="Slot J.C."/>
            <person name="St John F."/>
            <person name="Stenlid J."/>
            <person name="Sun H."/>
            <person name="Sun S."/>
            <person name="Syed K."/>
            <person name="Tsang A."/>
            <person name="Wiebenga A."/>
            <person name="Young D."/>
            <person name="Pisabarro A."/>
            <person name="Eastwood D.C."/>
            <person name="Martin F."/>
            <person name="Cullen D."/>
            <person name="Grigoriev I.V."/>
            <person name="Hibbett D.S."/>
        </authorList>
    </citation>
    <scope>NUCLEOTIDE SEQUENCE [LARGE SCALE GENOMIC DNA]</scope>
    <source>
        <strain evidence="2 3">MD-104</strain>
    </source>
</reference>
<feature type="region of interest" description="Disordered" evidence="1">
    <location>
        <begin position="408"/>
        <end position="570"/>
    </location>
</feature>
<dbReference type="Proteomes" id="UP000218811">
    <property type="component" value="Unassembled WGS sequence"/>
</dbReference>
<feature type="compositionally biased region" description="Basic residues" evidence="1">
    <location>
        <begin position="7"/>
        <end position="16"/>
    </location>
</feature>
<evidence type="ECO:0000256" key="1">
    <source>
        <dbReference type="SAM" id="MobiDB-lite"/>
    </source>
</evidence>
<feature type="compositionally biased region" description="Basic residues" evidence="1">
    <location>
        <begin position="85"/>
        <end position="100"/>
    </location>
</feature>
<feature type="compositionally biased region" description="Low complexity" evidence="1">
    <location>
        <begin position="348"/>
        <end position="361"/>
    </location>
</feature>
<dbReference type="STRING" id="742152.A0A2H3JGF8"/>
<keyword evidence="3" id="KW-1185">Reference proteome</keyword>
<feature type="region of interest" description="Disordered" evidence="1">
    <location>
        <begin position="268"/>
        <end position="302"/>
    </location>
</feature>
<feature type="region of interest" description="Disordered" evidence="1">
    <location>
        <begin position="187"/>
        <end position="235"/>
    </location>
</feature>
<dbReference type="OrthoDB" id="3254377at2759"/>
<feature type="compositionally biased region" description="Low complexity" evidence="1">
    <location>
        <begin position="509"/>
        <end position="520"/>
    </location>
</feature>
<organism evidence="2 3">
    <name type="scientific">Wolfiporia cocos (strain MD-104)</name>
    <name type="common">Brown rot fungus</name>
    <dbReference type="NCBI Taxonomy" id="742152"/>
    <lineage>
        <taxon>Eukaryota</taxon>
        <taxon>Fungi</taxon>
        <taxon>Dikarya</taxon>
        <taxon>Basidiomycota</taxon>
        <taxon>Agaricomycotina</taxon>
        <taxon>Agaricomycetes</taxon>
        <taxon>Polyporales</taxon>
        <taxon>Phaeolaceae</taxon>
        <taxon>Wolfiporia</taxon>
    </lineage>
</organism>
<evidence type="ECO:0000313" key="2">
    <source>
        <dbReference type="EMBL" id="PCH40981.1"/>
    </source>
</evidence>
<feature type="compositionally biased region" description="Pro residues" evidence="1">
    <location>
        <begin position="413"/>
        <end position="429"/>
    </location>
</feature>
<feature type="compositionally biased region" description="Basic and acidic residues" evidence="1">
    <location>
        <begin position="553"/>
        <end position="570"/>
    </location>
</feature>